<name>A0A8H7T1Z6_9HELO</name>
<evidence type="ECO:0000313" key="2">
    <source>
        <dbReference type="EMBL" id="KAG4411999.1"/>
    </source>
</evidence>
<dbReference type="OrthoDB" id="437457at2759"/>
<dbReference type="Proteomes" id="UP000664132">
    <property type="component" value="Unassembled WGS sequence"/>
</dbReference>
<dbReference type="AlphaFoldDB" id="A0A8H7T1Z6"/>
<organism evidence="2 3">
    <name type="scientific">Cadophora malorum</name>
    <dbReference type="NCBI Taxonomy" id="108018"/>
    <lineage>
        <taxon>Eukaryota</taxon>
        <taxon>Fungi</taxon>
        <taxon>Dikarya</taxon>
        <taxon>Ascomycota</taxon>
        <taxon>Pezizomycotina</taxon>
        <taxon>Leotiomycetes</taxon>
        <taxon>Helotiales</taxon>
        <taxon>Ploettnerulaceae</taxon>
        <taxon>Cadophora</taxon>
    </lineage>
</organism>
<sequence length="434" mass="48474">MGSQTCPSCKRSPLASDTANNGVNIPPPENESVLSACQHCKGIHCLPSCQLNDKLHDALCPTYDTFLTSNPRPSTSHKLALLLPEDADAPRFIWLRTQVHRSNWESSVIELHLGPDEPISQSILMDDDHLAPANPKESPSESKSTLIAEMRSSYANDNSLQNYCIEKLVPAEFAQQWRGPVVISLKTGPISNTPGGAPTKPVFYSDFILANLYKLQDLLKTYAPPGQDIIQGVRIRCQGEVNHFNKPAYSIATIPKDHVIFSAIDEEKNIIPVSATMKVPILIFNAGKANYAEQDLTAAQKQAVQNDQHFNKNLAIRYLTIDTDVRSKTWGSLDKKHWGDDPGTVLVARKDRKPLSPRQVEAIVYYCRDVLPEPMQKVKLAAANLMRGGRIEMNEQMTRRLICKTSFEKYFELLKKMRGTCDGSWAEEKSIFSI</sequence>
<proteinExistence type="predicted"/>
<dbReference type="EMBL" id="JAFJYH010000419">
    <property type="protein sequence ID" value="KAG4411999.1"/>
    <property type="molecule type" value="Genomic_DNA"/>
</dbReference>
<evidence type="ECO:0000256" key="1">
    <source>
        <dbReference type="SAM" id="MobiDB-lite"/>
    </source>
</evidence>
<keyword evidence="3" id="KW-1185">Reference proteome</keyword>
<reference evidence="2" key="1">
    <citation type="submission" date="2021-02" db="EMBL/GenBank/DDBJ databases">
        <title>Genome sequence Cadophora malorum strain M34.</title>
        <authorList>
            <person name="Stefanovic E."/>
            <person name="Vu D."/>
            <person name="Scully C."/>
            <person name="Dijksterhuis J."/>
            <person name="Roader J."/>
            <person name="Houbraken J."/>
        </authorList>
    </citation>
    <scope>NUCLEOTIDE SEQUENCE</scope>
    <source>
        <strain evidence="2">M34</strain>
    </source>
</reference>
<protein>
    <submittedName>
        <fullName evidence="2">Uncharacterized protein</fullName>
    </submittedName>
</protein>
<feature type="region of interest" description="Disordered" evidence="1">
    <location>
        <begin position="1"/>
        <end position="27"/>
    </location>
</feature>
<comment type="caution">
    <text evidence="2">The sequence shown here is derived from an EMBL/GenBank/DDBJ whole genome shotgun (WGS) entry which is preliminary data.</text>
</comment>
<evidence type="ECO:0000313" key="3">
    <source>
        <dbReference type="Proteomes" id="UP000664132"/>
    </source>
</evidence>
<accession>A0A8H7T1Z6</accession>
<gene>
    <name evidence="2" type="ORF">IFR04_014866</name>
</gene>